<dbReference type="InterPro" id="IPR020846">
    <property type="entry name" value="MFS_dom"/>
</dbReference>
<dbReference type="EMBL" id="JABCKI010006183">
    <property type="protein sequence ID" value="KAG5635092.1"/>
    <property type="molecule type" value="Genomic_DNA"/>
</dbReference>
<reference evidence="10" key="1">
    <citation type="submission" date="2021-02" db="EMBL/GenBank/DDBJ databases">
        <authorList>
            <person name="Nieuwenhuis M."/>
            <person name="Van De Peppel L.J.J."/>
        </authorList>
    </citation>
    <scope>NUCLEOTIDE SEQUENCE</scope>
    <source>
        <strain evidence="10">D49</strain>
    </source>
</reference>
<evidence type="ECO:0000256" key="8">
    <source>
        <dbReference type="SAM" id="Phobius"/>
    </source>
</evidence>
<sequence length="445" mass="47987">MYPPVPGSTHLEAYALTHLQPNSLPALVVEDDPLDAVEFHAAPTYLSDRTRRLSRTSHAHSVAASREEVSKSVKDDHETTTSSTILPISGTLDAAPIQGAKDKQARSARTLGVIHFVVLCCCIFGSGWNDGSTGPLLPVLQRDYNIVGIPSGINNAQANGYVSSLNRSMETKLGILHATYGLGAFTSPFVATYFSGRRHWSHHYLVSATIAIHNTLAAVVALRFKRLDQLLLEGGQAPTPESEPSTATTREHANTYSQLLRLKAVHILSVFAIIYIGIEVTVGGWIVTFIIRERGGGHSSGYISSGFFGGLMLGRIGLMWLNKLVGGHLVILIYGIIAIILEITIWFVPSIIGNAIAVSFVGLVLGPMFPVMVSHASKVLPRWMLTVCIGWISSIGMVGSAALPFLTGLLASRFGISSLQPLMVSMMAAMLIVWALVPRSPRRMD</sequence>
<comment type="caution">
    <text evidence="10">The sequence shown here is derived from an EMBL/GenBank/DDBJ whole genome shotgun (WGS) entry which is preliminary data.</text>
</comment>
<dbReference type="PANTHER" id="PTHR23514:SF3">
    <property type="entry name" value="BYPASS OF STOP CODON PROTEIN 6"/>
    <property type="match status" value="1"/>
</dbReference>
<comment type="subcellular location">
    <subcellularLocation>
        <location evidence="1">Endomembrane system</location>
        <topology evidence="1">Multi-pass membrane protein</topology>
    </subcellularLocation>
</comment>
<dbReference type="InterPro" id="IPR051788">
    <property type="entry name" value="MFS_Transporter"/>
</dbReference>
<reference evidence="10" key="2">
    <citation type="submission" date="2021-10" db="EMBL/GenBank/DDBJ databases">
        <title>Phylogenomics reveals ancestral predisposition of the termite-cultivated fungus Termitomyces towards a domesticated lifestyle.</title>
        <authorList>
            <person name="Auxier B."/>
            <person name="Grum-Grzhimaylo A."/>
            <person name="Cardenas M.E."/>
            <person name="Lodge J.D."/>
            <person name="Laessoe T."/>
            <person name="Pedersen O."/>
            <person name="Smith M.E."/>
            <person name="Kuyper T.W."/>
            <person name="Franco-Molano E.A."/>
            <person name="Baroni T.J."/>
            <person name="Aanen D.K."/>
        </authorList>
    </citation>
    <scope>NUCLEOTIDE SEQUENCE</scope>
    <source>
        <strain evidence="10">D49</strain>
    </source>
</reference>
<protein>
    <recommendedName>
        <fullName evidence="9">Major facilitator superfamily (MFS) profile domain-containing protein</fullName>
    </recommendedName>
</protein>
<dbReference type="PANTHER" id="PTHR23514">
    <property type="entry name" value="BYPASS OF STOP CODON PROTEIN 6"/>
    <property type="match status" value="1"/>
</dbReference>
<name>A0A9P7FTZ0_9AGAR</name>
<dbReference type="PROSITE" id="PS50850">
    <property type="entry name" value="MFS"/>
    <property type="match status" value="1"/>
</dbReference>
<evidence type="ECO:0000256" key="2">
    <source>
        <dbReference type="ARBA" id="ARBA00008335"/>
    </source>
</evidence>
<feature type="region of interest" description="Disordered" evidence="7">
    <location>
        <begin position="50"/>
        <end position="83"/>
    </location>
</feature>
<organism evidence="10 11">
    <name type="scientific">Sphagnurus paluster</name>
    <dbReference type="NCBI Taxonomy" id="117069"/>
    <lineage>
        <taxon>Eukaryota</taxon>
        <taxon>Fungi</taxon>
        <taxon>Dikarya</taxon>
        <taxon>Basidiomycota</taxon>
        <taxon>Agaricomycotina</taxon>
        <taxon>Agaricomycetes</taxon>
        <taxon>Agaricomycetidae</taxon>
        <taxon>Agaricales</taxon>
        <taxon>Tricholomatineae</taxon>
        <taxon>Lyophyllaceae</taxon>
        <taxon>Sphagnurus</taxon>
    </lineage>
</organism>
<feature type="transmembrane region" description="Helical" evidence="8">
    <location>
        <begin position="355"/>
        <end position="373"/>
    </location>
</feature>
<feature type="transmembrane region" description="Helical" evidence="8">
    <location>
        <begin position="303"/>
        <end position="322"/>
    </location>
</feature>
<evidence type="ECO:0000256" key="7">
    <source>
        <dbReference type="SAM" id="MobiDB-lite"/>
    </source>
</evidence>
<feature type="transmembrane region" description="Helical" evidence="8">
    <location>
        <begin position="267"/>
        <end position="291"/>
    </location>
</feature>
<evidence type="ECO:0000313" key="10">
    <source>
        <dbReference type="EMBL" id="KAG5635092.1"/>
    </source>
</evidence>
<evidence type="ECO:0000313" key="11">
    <source>
        <dbReference type="Proteomes" id="UP000717328"/>
    </source>
</evidence>
<dbReference type="OrthoDB" id="413079at2759"/>
<dbReference type="GO" id="GO:0022857">
    <property type="term" value="F:transmembrane transporter activity"/>
    <property type="evidence" value="ECO:0007669"/>
    <property type="project" value="InterPro"/>
</dbReference>
<keyword evidence="3" id="KW-0813">Transport</keyword>
<evidence type="ECO:0000256" key="4">
    <source>
        <dbReference type="ARBA" id="ARBA00022692"/>
    </source>
</evidence>
<evidence type="ECO:0000256" key="6">
    <source>
        <dbReference type="ARBA" id="ARBA00023136"/>
    </source>
</evidence>
<dbReference type="Gene3D" id="1.20.1250.20">
    <property type="entry name" value="MFS general substrate transporter like domains"/>
    <property type="match status" value="1"/>
</dbReference>
<feature type="transmembrane region" description="Helical" evidence="8">
    <location>
        <begin position="110"/>
        <end position="128"/>
    </location>
</feature>
<feature type="transmembrane region" description="Helical" evidence="8">
    <location>
        <begin position="385"/>
        <end position="406"/>
    </location>
</feature>
<feature type="compositionally biased region" description="Basic and acidic residues" evidence="7">
    <location>
        <begin position="65"/>
        <end position="79"/>
    </location>
</feature>
<dbReference type="FunFam" id="1.20.1250.20:FF:000286">
    <property type="entry name" value="MFS efflux transporter"/>
    <property type="match status" value="1"/>
</dbReference>
<evidence type="ECO:0000256" key="5">
    <source>
        <dbReference type="ARBA" id="ARBA00022989"/>
    </source>
</evidence>
<proteinExistence type="inferred from homology"/>
<keyword evidence="4 8" id="KW-0812">Transmembrane</keyword>
<dbReference type="GO" id="GO:0016020">
    <property type="term" value="C:membrane"/>
    <property type="evidence" value="ECO:0007669"/>
    <property type="project" value="TreeGrafter"/>
</dbReference>
<keyword evidence="5 8" id="KW-1133">Transmembrane helix</keyword>
<keyword evidence="11" id="KW-1185">Reference proteome</keyword>
<feature type="transmembrane region" description="Helical" evidence="8">
    <location>
        <begin position="418"/>
        <end position="437"/>
    </location>
</feature>
<comment type="similarity">
    <text evidence="2">Belongs to the major facilitator superfamily.</text>
</comment>
<dbReference type="Proteomes" id="UP000717328">
    <property type="component" value="Unassembled WGS sequence"/>
</dbReference>
<accession>A0A9P7FTZ0</accession>
<evidence type="ECO:0000256" key="3">
    <source>
        <dbReference type="ARBA" id="ARBA00022448"/>
    </source>
</evidence>
<keyword evidence="6 8" id="KW-0472">Membrane</keyword>
<feature type="transmembrane region" description="Helical" evidence="8">
    <location>
        <begin position="329"/>
        <end position="349"/>
    </location>
</feature>
<gene>
    <name evidence="10" type="ORF">H0H81_012464</name>
</gene>
<dbReference type="InterPro" id="IPR036259">
    <property type="entry name" value="MFS_trans_sf"/>
</dbReference>
<dbReference type="GO" id="GO:0012505">
    <property type="term" value="C:endomembrane system"/>
    <property type="evidence" value="ECO:0007669"/>
    <property type="project" value="UniProtKB-SubCell"/>
</dbReference>
<feature type="domain" description="Major facilitator superfamily (MFS) profile" evidence="9">
    <location>
        <begin position="265"/>
        <end position="445"/>
    </location>
</feature>
<dbReference type="SUPFAM" id="SSF103473">
    <property type="entry name" value="MFS general substrate transporter"/>
    <property type="match status" value="1"/>
</dbReference>
<feature type="transmembrane region" description="Helical" evidence="8">
    <location>
        <begin position="204"/>
        <end position="222"/>
    </location>
</feature>
<evidence type="ECO:0000259" key="9">
    <source>
        <dbReference type="PROSITE" id="PS50850"/>
    </source>
</evidence>
<dbReference type="AlphaFoldDB" id="A0A9P7FTZ0"/>
<evidence type="ECO:0000256" key="1">
    <source>
        <dbReference type="ARBA" id="ARBA00004127"/>
    </source>
</evidence>